<dbReference type="HOGENOM" id="CLU_1685772_0_0_6"/>
<name>L0DX36_THIND</name>
<dbReference type="AlphaFoldDB" id="L0DX36"/>
<protein>
    <submittedName>
        <fullName evidence="1">Uncharacterized protein</fullName>
    </submittedName>
</protein>
<accession>L0DX36</accession>
<proteinExistence type="predicted"/>
<dbReference type="Proteomes" id="UP000010809">
    <property type="component" value="Chromosome"/>
</dbReference>
<evidence type="ECO:0000313" key="1">
    <source>
        <dbReference type="EMBL" id="AGA34169.1"/>
    </source>
</evidence>
<evidence type="ECO:0000313" key="2">
    <source>
        <dbReference type="Proteomes" id="UP000010809"/>
    </source>
</evidence>
<dbReference type="EMBL" id="CP003989">
    <property type="protein sequence ID" value="AGA34169.1"/>
    <property type="molecule type" value="Genomic_DNA"/>
</dbReference>
<dbReference type="PATRIC" id="fig|1255043.3.peg.2552"/>
<dbReference type="KEGG" id="tni:TVNIR_2528"/>
<reference evidence="1" key="1">
    <citation type="submission" date="2015-12" db="EMBL/GenBank/DDBJ databases">
        <authorList>
            <person name="Tikhonova T.V."/>
            <person name="Pavlov A.R."/>
            <person name="Beletsky A.V."/>
            <person name="Mardanov A.V."/>
            <person name="Sorokin D.Y."/>
            <person name="Ravin N.V."/>
            <person name="Popov V.O."/>
        </authorList>
    </citation>
    <scope>NUCLEOTIDE SEQUENCE</scope>
    <source>
        <strain evidence="1">DSM 14787</strain>
    </source>
</reference>
<gene>
    <name evidence="1" type="ordered locus">TVNIR_2528</name>
</gene>
<organism evidence="1 2">
    <name type="scientific">Thioalkalivibrio nitratireducens (strain DSM 14787 / UNIQEM 213 / ALEN2)</name>
    <dbReference type="NCBI Taxonomy" id="1255043"/>
    <lineage>
        <taxon>Bacteria</taxon>
        <taxon>Pseudomonadati</taxon>
        <taxon>Pseudomonadota</taxon>
        <taxon>Gammaproteobacteria</taxon>
        <taxon>Chromatiales</taxon>
        <taxon>Ectothiorhodospiraceae</taxon>
        <taxon>Thioalkalivibrio</taxon>
    </lineage>
</organism>
<sequence length="156" mass="16946">MHRAGRRSCRVRPGWDRVGTFLLARDPGIRTDRARGILWVRGAGCRIDAGIPAFRTRRRTIAGDPIQAGVRHAHPHADSRYPRHCSPSWCGRPAAAAPCAEPPVLRPGMHRGLGRRGCGVSATETLARRAHAVCPRGRPCRPPNEAGRCPTCVNGS</sequence>
<dbReference type="STRING" id="1255043.TVNIR_2528"/>
<keyword evidence="2" id="KW-1185">Reference proteome</keyword>